<evidence type="ECO:0000256" key="4">
    <source>
        <dbReference type="ARBA" id="ARBA00022989"/>
    </source>
</evidence>
<evidence type="ECO:0000256" key="5">
    <source>
        <dbReference type="ARBA" id="ARBA00023136"/>
    </source>
</evidence>
<feature type="transmembrane region" description="Helical" evidence="7">
    <location>
        <begin position="242"/>
        <end position="261"/>
    </location>
</feature>
<dbReference type="Proteomes" id="UP001501736">
    <property type="component" value="Unassembled WGS sequence"/>
</dbReference>
<feature type="transmembrane region" description="Helical" evidence="7">
    <location>
        <begin position="58"/>
        <end position="80"/>
    </location>
</feature>
<feature type="transmembrane region" description="Helical" evidence="7">
    <location>
        <begin position="115"/>
        <end position="133"/>
    </location>
</feature>
<name>A0ABP6R7C2_9MICC</name>
<protein>
    <submittedName>
        <fullName evidence="9">EamA family transporter</fullName>
    </submittedName>
</protein>
<evidence type="ECO:0000313" key="9">
    <source>
        <dbReference type="EMBL" id="GAA3279919.1"/>
    </source>
</evidence>
<dbReference type="InterPro" id="IPR037185">
    <property type="entry name" value="EmrE-like"/>
</dbReference>
<dbReference type="SUPFAM" id="SSF103481">
    <property type="entry name" value="Multidrug resistance efflux transporter EmrE"/>
    <property type="match status" value="2"/>
</dbReference>
<proteinExistence type="inferred from homology"/>
<comment type="caution">
    <text evidence="9">The sequence shown here is derived from an EMBL/GenBank/DDBJ whole genome shotgun (WGS) entry which is preliminary data.</text>
</comment>
<keyword evidence="4 7" id="KW-1133">Transmembrane helix</keyword>
<dbReference type="RefSeq" id="WP_344717526.1">
    <property type="nucleotide sequence ID" value="NZ_BAAAYG010000002.1"/>
</dbReference>
<organism evidence="9 10">
    <name type="scientific">Nesterenkonia halobia</name>
    <dbReference type="NCBI Taxonomy" id="37922"/>
    <lineage>
        <taxon>Bacteria</taxon>
        <taxon>Bacillati</taxon>
        <taxon>Actinomycetota</taxon>
        <taxon>Actinomycetes</taxon>
        <taxon>Micrococcales</taxon>
        <taxon>Micrococcaceae</taxon>
        <taxon>Nesterenkonia</taxon>
    </lineage>
</organism>
<dbReference type="PANTHER" id="PTHR32322">
    <property type="entry name" value="INNER MEMBRANE TRANSPORTER"/>
    <property type="match status" value="1"/>
</dbReference>
<evidence type="ECO:0000256" key="7">
    <source>
        <dbReference type="SAM" id="Phobius"/>
    </source>
</evidence>
<keyword evidence="10" id="KW-1185">Reference proteome</keyword>
<feature type="transmembrane region" description="Helical" evidence="7">
    <location>
        <begin position="32"/>
        <end position="51"/>
    </location>
</feature>
<feature type="transmembrane region" description="Helical" evidence="7">
    <location>
        <begin position="171"/>
        <end position="190"/>
    </location>
</feature>
<evidence type="ECO:0000313" key="10">
    <source>
        <dbReference type="Proteomes" id="UP001501736"/>
    </source>
</evidence>
<feature type="region of interest" description="Disordered" evidence="6">
    <location>
        <begin position="288"/>
        <end position="341"/>
    </location>
</feature>
<keyword evidence="5 7" id="KW-0472">Membrane</keyword>
<feature type="transmembrane region" description="Helical" evidence="7">
    <location>
        <begin position="139"/>
        <end position="159"/>
    </location>
</feature>
<feature type="domain" description="EamA" evidence="8">
    <location>
        <begin position="7"/>
        <end position="130"/>
    </location>
</feature>
<comment type="similarity">
    <text evidence="2">Belongs to the EamA transporter family.</text>
</comment>
<feature type="transmembrane region" description="Helical" evidence="7">
    <location>
        <begin position="267"/>
        <end position="284"/>
    </location>
</feature>
<evidence type="ECO:0000256" key="6">
    <source>
        <dbReference type="SAM" id="MobiDB-lite"/>
    </source>
</evidence>
<feature type="transmembrane region" description="Helical" evidence="7">
    <location>
        <begin position="210"/>
        <end position="230"/>
    </location>
</feature>
<accession>A0ABP6R7C2</accession>
<evidence type="ECO:0000259" key="8">
    <source>
        <dbReference type="Pfam" id="PF00892"/>
    </source>
</evidence>
<evidence type="ECO:0000256" key="1">
    <source>
        <dbReference type="ARBA" id="ARBA00004141"/>
    </source>
</evidence>
<dbReference type="InterPro" id="IPR050638">
    <property type="entry name" value="AA-Vitamin_Transporters"/>
</dbReference>
<gene>
    <name evidence="9" type="ORF">GCM10020260_03530</name>
</gene>
<dbReference type="Gene3D" id="1.10.3730.20">
    <property type="match status" value="1"/>
</dbReference>
<comment type="subcellular location">
    <subcellularLocation>
        <location evidence="1">Membrane</location>
        <topology evidence="1">Multi-pass membrane protein</topology>
    </subcellularLocation>
</comment>
<feature type="compositionally biased region" description="Basic and acidic residues" evidence="6">
    <location>
        <begin position="332"/>
        <end position="341"/>
    </location>
</feature>
<feature type="transmembrane region" description="Helical" evidence="7">
    <location>
        <begin position="86"/>
        <end position="108"/>
    </location>
</feature>
<feature type="domain" description="EamA" evidence="8">
    <location>
        <begin position="143"/>
        <end position="282"/>
    </location>
</feature>
<evidence type="ECO:0000256" key="2">
    <source>
        <dbReference type="ARBA" id="ARBA00007362"/>
    </source>
</evidence>
<keyword evidence="3 7" id="KW-0812">Transmembrane</keyword>
<sequence>MPLRHRLLALLVAVLWGLNFLAIDASLGHFPPFFLVALRFTLLAIPTLLLVPRPDVPWRWLIGYGLGFGTFQFLFLYAGMAAGLPAGIASLVLQASAPATLVLGAVLLRERVRGVQIAGIVVAVVGLIVVGIQRAELSGALPFLLVVAGALSWSVGNLCNRKAAAAEPMRFAMWMSIVPPLPMLLLSLVVEGPETILDSLAAAATPEAVPALLGLLYTVVLGTVVASGIWNRLMARHPAGVVSPFSMLVPVVGMSAAWIVLGERVTAPELLGGALVVGGVLLGSRRSLPMPGRRRPAGAHPTAVSPADAATTGGAVSPQTVPGPTAAAGSTEPDRPAAARR</sequence>
<reference evidence="10" key="1">
    <citation type="journal article" date="2019" name="Int. J. Syst. Evol. Microbiol.">
        <title>The Global Catalogue of Microorganisms (GCM) 10K type strain sequencing project: providing services to taxonomists for standard genome sequencing and annotation.</title>
        <authorList>
            <consortium name="The Broad Institute Genomics Platform"/>
            <consortium name="The Broad Institute Genome Sequencing Center for Infectious Disease"/>
            <person name="Wu L."/>
            <person name="Ma J."/>
        </authorList>
    </citation>
    <scope>NUCLEOTIDE SEQUENCE [LARGE SCALE GENOMIC DNA]</scope>
    <source>
        <strain evidence="10">JCM 11483</strain>
    </source>
</reference>
<dbReference type="EMBL" id="BAAAYG010000002">
    <property type="protein sequence ID" value="GAA3279919.1"/>
    <property type="molecule type" value="Genomic_DNA"/>
</dbReference>
<dbReference type="PANTHER" id="PTHR32322:SF9">
    <property type="entry name" value="AMINO-ACID METABOLITE EFFLUX PUMP-RELATED"/>
    <property type="match status" value="1"/>
</dbReference>
<evidence type="ECO:0000256" key="3">
    <source>
        <dbReference type="ARBA" id="ARBA00022692"/>
    </source>
</evidence>
<dbReference type="Pfam" id="PF00892">
    <property type="entry name" value="EamA"/>
    <property type="match status" value="2"/>
</dbReference>
<dbReference type="InterPro" id="IPR000620">
    <property type="entry name" value="EamA_dom"/>
</dbReference>